<feature type="compositionally biased region" description="Basic and acidic residues" evidence="1">
    <location>
        <begin position="437"/>
        <end position="447"/>
    </location>
</feature>
<dbReference type="OrthoDB" id="6373546at2759"/>
<dbReference type="InterPro" id="IPR050951">
    <property type="entry name" value="Retrovirus_Pol_polyprotein"/>
</dbReference>
<feature type="compositionally biased region" description="Polar residues" evidence="1">
    <location>
        <begin position="462"/>
        <end position="472"/>
    </location>
</feature>
<dbReference type="PANTHER" id="PTHR37984">
    <property type="entry name" value="PROTEIN CBG26694"/>
    <property type="match status" value="1"/>
</dbReference>
<dbReference type="AlphaFoldDB" id="A0A914AD95"/>
<proteinExistence type="predicted"/>
<dbReference type="PROSITE" id="PS50994">
    <property type="entry name" value="INTEGRASE"/>
    <property type="match status" value="1"/>
</dbReference>
<dbReference type="GO" id="GO:0003676">
    <property type="term" value="F:nucleic acid binding"/>
    <property type="evidence" value="ECO:0007669"/>
    <property type="project" value="InterPro"/>
</dbReference>
<dbReference type="InterPro" id="IPR012337">
    <property type="entry name" value="RNaseH-like_sf"/>
</dbReference>
<dbReference type="GeneID" id="119732326"/>
<feature type="domain" description="Integrase catalytic" evidence="2">
    <location>
        <begin position="195"/>
        <end position="308"/>
    </location>
</feature>
<dbReference type="PANTHER" id="PTHR37984:SF7">
    <property type="entry name" value="INTEGRASE CATALYTIC DOMAIN-CONTAINING PROTEIN"/>
    <property type="match status" value="1"/>
</dbReference>
<dbReference type="InterPro" id="IPR001584">
    <property type="entry name" value="Integrase_cat-core"/>
</dbReference>
<dbReference type="GO" id="GO:0015074">
    <property type="term" value="P:DNA integration"/>
    <property type="evidence" value="ECO:0007669"/>
    <property type="project" value="InterPro"/>
</dbReference>
<evidence type="ECO:0000313" key="3">
    <source>
        <dbReference type="EnsemblMetazoa" id="XP_038061713.1"/>
    </source>
</evidence>
<evidence type="ECO:0000313" key="4">
    <source>
        <dbReference type="Proteomes" id="UP000887568"/>
    </source>
</evidence>
<organism evidence="3 4">
    <name type="scientific">Patiria miniata</name>
    <name type="common">Bat star</name>
    <name type="synonym">Asterina miniata</name>
    <dbReference type="NCBI Taxonomy" id="46514"/>
    <lineage>
        <taxon>Eukaryota</taxon>
        <taxon>Metazoa</taxon>
        <taxon>Echinodermata</taxon>
        <taxon>Eleutherozoa</taxon>
        <taxon>Asterozoa</taxon>
        <taxon>Asteroidea</taxon>
        <taxon>Valvatacea</taxon>
        <taxon>Valvatida</taxon>
        <taxon>Asterinidae</taxon>
        <taxon>Patiria</taxon>
    </lineage>
</organism>
<dbReference type="FunFam" id="1.10.340.70:FF:000003">
    <property type="entry name" value="Protein CBG25708"/>
    <property type="match status" value="1"/>
</dbReference>
<dbReference type="InterPro" id="IPR041588">
    <property type="entry name" value="Integrase_H2C2"/>
</dbReference>
<sequence length="483" mass="55349">MIHQKPLTSAPPRLQRMLMRLQPYNFTLQYRPGKEVPVADSLSRSPTTDGTHIPLDIQINLVHFTADRLAAVKRETERDPILQELKQIIISGWPDRMKDLPAPLRPYWSFRDELAIADGILMKGCCVVIPTAMHTYTLNKLHEGHQVATKTKLRAKDTVYWLNMNQDIDHVVSQCPTCQEHQRSQTKETLLPHELPTRPWQILGTDLFHFEGNEYLMIADYYSKFPLVHRMPANCTSGAVIDATQQIFSEHGVPEKIISDNGPHFASAAYKVFADEWGFTHVTSSPHFPQSNGFVERMIQTVKRTMTKARACGQNISMALLCLRTTPVDSKLPSPAELLCGRKVQSNLPVVIQNTSEHKDQTYQRLQDRQAQQKAYQDRSAHDLKPLHPGQLVRVQDPRTGLWTPAQIKQRCEEPRSYVIVTPNGRELRRNRRHLRDIEPAKKRVTFEDDTSPSRNREVQDTPKTPTITRSGRQVKPPKRLDL</sequence>
<accession>A0A914AD95</accession>
<dbReference type="Pfam" id="PF00665">
    <property type="entry name" value="rve"/>
    <property type="match status" value="1"/>
</dbReference>
<feature type="region of interest" description="Disordered" evidence="1">
    <location>
        <begin position="437"/>
        <end position="483"/>
    </location>
</feature>
<dbReference type="OMA" id="MISTECT"/>
<dbReference type="EnsemblMetazoa" id="XM_038205785.1">
    <property type="protein sequence ID" value="XP_038061713.1"/>
    <property type="gene ID" value="LOC119732326"/>
</dbReference>
<dbReference type="SUPFAM" id="SSF53098">
    <property type="entry name" value="Ribonuclease H-like"/>
    <property type="match status" value="1"/>
</dbReference>
<dbReference type="Pfam" id="PF17921">
    <property type="entry name" value="Integrase_H2C2"/>
    <property type="match status" value="1"/>
</dbReference>
<evidence type="ECO:0000256" key="1">
    <source>
        <dbReference type="SAM" id="MobiDB-lite"/>
    </source>
</evidence>
<dbReference type="Proteomes" id="UP000887568">
    <property type="component" value="Unplaced"/>
</dbReference>
<dbReference type="Gene3D" id="1.10.340.70">
    <property type="match status" value="1"/>
</dbReference>
<dbReference type="RefSeq" id="XP_038061713.1">
    <property type="nucleotide sequence ID" value="XM_038205785.1"/>
</dbReference>
<protein>
    <recommendedName>
        <fullName evidence="2">Integrase catalytic domain-containing protein</fullName>
    </recommendedName>
</protein>
<name>A0A914AD95_PATMI</name>
<keyword evidence="4" id="KW-1185">Reference proteome</keyword>
<dbReference type="InterPro" id="IPR036397">
    <property type="entry name" value="RNaseH_sf"/>
</dbReference>
<evidence type="ECO:0000259" key="2">
    <source>
        <dbReference type="PROSITE" id="PS50994"/>
    </source>
</evidence>
<reference evidence="3" key="1">
    <citation type="submission" date="2022-11" db="UniProtKB">
        <authorList>
            <consortium name="EnsemblMetazoa"/>
        </authorList>
    </citation>
    <scope>IDENTIFICATION</scope>
</reference>
<dbReference type="Gene3D" id="3.30.420.10">
    <property type="entry name" value="Ribonuclease H-like superfamily/Ribonuclease H"/>
    <property type="match status" value="1"/>
</dbReference>
<dbReference type="FunFam" id="3.30.420.10:FF:000063">
    <property type="entry name" value="Retrovirus-related Pol polyprotein from transposon 297-like Protein"/>
    <property type="match status" value="1"/>
</dbReference>